<dbReference type="CDD" id="cd00564">
    <property type="entry name" value="TMP_TenI"/>
    <property type="match status" value="1"/>
</dbReference>
<comment type="catalytic activity">
    <reaction evidence="7 9 10">
        <text>2-(2-carboxy-4-methylthiazol-5-yl)ethyl phosphate + 4-amino-2-methyl-5-(diphosphooxymethyl)pyrimidine + 2 H(+) = thiamine phosphate + CO2 + diphosphate</text>
        <dbReference type="Rhea" id="RHEA:47848"/>
        <dbReference type="ChEBI" id="CHEBI:15378"/>
        <dbReference type="ChEBI" id="CHEBI:16526"/>
        <dbReference type="ChEBI" id="CHEBI:33019"/>
        <dbReference type="ChEBI" id="CHEBI:37575"/>
        <dbReference type="ChEBI" id="CHEBI:57841"/>
        <dbReference type="ChEBI" id="CHEBI:62890"/>
        <dbReference type="EC" id="2.5.1.3"/>
    </reaction>
</comment>
<dbReference type="SUPFAM" id="SSF51391">
    <property type="entry name" value="Thiamin phosphate synthase"/>
    <property type="match status" value="1"/>
</dbReference>
<dbReference type="PANTHER" id="PTHR20857:SF15">
    <property type="entry name" value="THIAMINE-PHOSPHATE SYNTHASE"/>
    <property type="match status" value="1"/>
</dbReference>
<feature type="binding site" evidence="9">
    <location>
        <begin position="42"/>
        <end position="46"/>
    </location>
    <ligand>
        <name>4-amino-2-methyl-5-(diphosphooxymethyl)pyrimidine</name>
        <dbReference type="ChEBI" id="CHEBI:57841"/>
    </ligand>
</feature>
<evidence type="ECO:0000256" key="11">
    <source>
        <dbReference type="RuleBase" id="RU004253"/>
    </source>
</evidence>
<comment type="catalytic activity">
    <reaction evidence="6 9 10">
        <text>4-methyl-5-(2-phosphooxyethyl)-thiazole + 4-amino-2-methyl-5-(diphosphooxymethyl)pyrimidine + H(+) = thiamine phosphate + diphosphate</text>
        <dbReference type="Rhea" id="RHEA:22328"/>
        <dbReference type="ChEBI" id="CHEBI:15378"/>
        <dbReference type="ChEBI" id="CHEBI:33019"/>
        <dbReference type="ChEBI" id="CHEBI:37575"/>
        <dbReference type="ChEBI" id="CHEBI:57841"/>
        <dbReference type="ChEBI" id="CHEBI:58296"/>
        <dbReference type="EC" id="2.5.1.3"/>
    </reaction>
</comment>
<evidence type="ECO:0000256" key="9">
    <source>
        <dbReference type="HAMAP-Rule" id="MF_00097"/>
    </source>
</evidence>
<keyword evidence="2 9" id="KW-0808">Transferase</keyword>
<dbReference type="EMBL" id="CP027059">
    <property type="protein sequence ID" value="UQZ87194.1"/>
    <property type="molecule type" value="Genomic_DNA"/>
</dbReference>
<evidence type="ECO:0000256" key="3">
    <source>
        <dbReference type="ARBA" id="ARBA00022723"/>
    </source>
</evidence>
<dbReference type="EC" id="2.5.1.3" evidence="9"/>
<keyword evidence="14" id="KW-1185">Reference proteome</keyword>
<dbReference type="Proteomes" id="UP001057134">
    <property type="component" value="Chromosome"/>
</dbReference>
<evidence type="ECO:0000256" key="7">
    <source>
        <dbReference type="ARBA" id="ARBA00047851"/>
    </source>
</evidence>
<evidence type="ECO:0000256" key="1">
    <source>
        <dbReference type="ARBA" id="ARBA00005165"/>
    </source>
</evidence>
<feature type="domain" description="Thiamine phosphate synthase/TenI" evidence="12">
    <location>
        <begin position="12"/>
        <end position="193"/>
    </location>
</feature>
<name>A0ABY4S1C7_9BACL</name>
<evidence type="ECO:0000256" key="8">
    <source>
        <dbReference type="ARBA" id="ARBA00047883"/>
    </source>
</evidence>
<evidence type="ECO:0000256" key="4">
    <source>
        <dbReference type="ARBA" id="ARBA00022842"/>
    </source>
</evidence>
<feature type="binding site" evidence="9">
    <location>
        <position position="74"/>
    </location>
    <ligand>
        <name>4-amino-2-methyl-5-(diphosphooxymethyl)pyrimidine</name>
        <dbReference type="ChEBI" id="CHEBI:57841"/>
    </ligand>
</feature>
<keyword evidence="4 9" id="KW-0460">Magnesium</keyword>
<feature type="binding site" evidence="9">
    <location>
        <position position="142"/>
    </location>
    <ligand>
        <name>4-amino-2-methyl-5-(diphosphooxymethyl)pyrimidine</name>
        <dbReference type="ChEBI" id="CHEBI:57841"/>
    </ligand>
</feature>
<dbReference type="InterPro" id="IPR022998">
    <property type="entry name" value="ThiamineP_synth_TenI"/>
</dbReference>
<keyword evidence="3 9" id="KW-0479">Metal-binding</keyword>
<evidence type="ECO:0000256" key="2">
    <source>
        <dbReference type="ARBA" id="ARBA00022679"/>
    </source>
</evidence>
<dbReference type="RefSeq" id="WP_249862679.1">
    <property type="nucleotide sequence ID" value="NZ_CP027059.1"/>
</dbReference>
<comment type="cofactor">
    <cofactor evidence="9">
        <name>Mg(2+)</name>
        <dbReference type="ChEBI" id="CHEBI:18420"/>
    </cofactor>
    <text evidence="9">Binds 1 Mg(2+) ion per subunit.</text>
</comment>
<evidence type="ECO:0000256" key="5">
    <source>
        <dbReference type="ARBA" id="ARBA00022977"/>
    </source>
</evidence>
<evidence type="ECO:0000313" key="14">
    <source>
        <dbReference type="Proteomes" id="UP001057134"/>
    </source>
</evidence>
<feature type="binding site" evidence="9">
    <location>
        <position position="113"/>
    </location>
    <ligand>
        <name>4-amino-2-methyl-5-(diphosphooxymethyl)pyrimidine</name>
        <dbReference type="ChEBI" id="CHEBI:57841"/>
    </ligand>
</feature>
<proteinExistence type="inferred from homology"/>
<dbReference type="PANTHER" id="PTHR20857">
    <property type="entry name" value="THIAMINE-PHOSPHATE PYROPHOSPHORYLASE"/>
    <property type="match status" value="1"/>
</dbReference>
<accession>A0ABY4S1C7</accession>
<sequence length="218" mass="22790">MYREHISAYMPVYLVMGLEGHGGRTALEIAREALEGGVTILQLREKNAPLKQVLEQGAKLRDLCREYRVPFLVNDRVDVAVLLNADGVHVGQDDIPGLAARQLLGGDKIVGISAGSMEEAEWAMAQGADYLGVGPVYATSTKPDAGEAIGTGLIGDIARRWSVPTVGIGGIHSGNAASVIQAGAGGVAVVSAITKQSNPLQAAAELKRIVLQSTGGRR</sequence>
<comment type="pathway">
    <text evidence="1 9 11">Cofactor biosynthesis; thiamine diphosphate biosynthesis; thiamine phosphate from 4-amino-2-methyl-5-diphosphomethylpyrimidine and 4-methyl-5-(2-phosphoethyl)-thiazole: step 1/1.</text>
</comment>
<reference evidence="13" key="1">
    <citation type="submission" date="2018-02" db="EMBL/GenBank/DDBJ databases">
        <authorList>
            <person name="Kim S.-K."/>
            <person name="Jung H.-I."/>
            <person name="Lee S.-W."/>
        </authorList>
    </citation>
    <scope>NUCLEOTIDE SEQUENCE</scope>
    <source>
        <strain evidence="13">SK3146</strain>
    </source>
</reference>
<evidence type="ECO:0000256" key="6">
    <source>
        <dbReference type="ARBA" id="ARBA00047334"/>
    </source>
</evidence>
<reference evidence="13" key="2">
    <citation type="journal article" date="2021" name="J Anim Sci Technol">
        <title>Complete genome sequence of Paenibacillus konkukensis sp. nov. SK3146 as a potential probiotic strain.</title>
        <authorList>
            <person name="Jung H.I."/>
            <person name="Park S."/>
            <person name="Niu K.M."/>
            <person name="Lee S.W."/>
            <person name="Kothari D."/>
            <person name="Yi K.J."/>
            <person name="Kim S.K."/>
        </authorList>
    </citation>
    <scope>NUCLEOTIDE SEQUENCE</scope>
    <source>
        <strain evidence="13">SK3146</strain>
    </source>
</reference>
<dbReference type="HAMAP" id="MF_00097">
    <property type="entry name" value="TMP_synthase"/>
    <property type="match status" value="1"/>
</dbReference>
<organism evidence="13 14">
    <name type="scientific">Paenibacillus konkukensis</name>
    <dbReference type="NCBI Taxonomy" id="2020716"/>
    <lineage>
        <taxon>Bacteria</taxon>
        <taxon>Bacillati</taxon>
        <taxon>Bacillota</taxon>
        <taxon>Bacilli</taxon>
        <taxon>Bacillales</taxon>
        <taxon>Paenibacillaceae</taxon>
        <taxon>Paenibacillus</taxon>
    </lineage>
</organism>
<evidence type="ECO:0000313" key="13">
    <source>
        <dbReference type="EMBL" id="UQZ87194.1"/>
    </source>
</evidence>
<dbReference type="InterPro" id="IPR034291">
    <property type="entry name" value="TMP_synthase"/>
</dbReference>
<dbReference type="GO" id="GO:0004789">
    <property type="term" value="F:thiamine-phosphate diphosphorylase activity"/>
    <property type="evidence" value="ECO:0007669"/>
    <property type="project" value="UniProtKB-EC"/>
</dbReference>
<dbReference type="InterPro" id="IPR036206">
    <property type="entry name" value="ThiamineP_synth_sf"/>
</dbReference>
<feature type="binding site" evidence="9">
    <location>
        <position position="94"/>
    </location>
    <ligand>
        <name>Mg(2+)</name>
        <dbReference type="ChEBI" id="CHEBI:18420"/>
    </ligand>
</feature>
<feature type="binding site" evidence="9">
    <location>
        <begin position="190"/>
        <end position="191"/>
    </location>
    <ligand>
        <name>2-[(2R,5Z)-2-carboxy-4-methylthiazol-5(2H)-ylidene]ethyl phosphate</name>
        <dbReference type="ChEBI" id="CHEBI:62899"/>
    </ligand>
</feature>
<keyword evidence="5 9" id="KW-0784">Thiamine biosynthesis</keyword>
<comment type="function">
    <text evidence="9">Condenses 4-methyl-5-(beta-hydroxyethyl)thiazole monophosphate (THZ-P) and 2-methyl-4-amino-5-hydroxymethyl pyrimidine pyrophosphate (HMP-PP) to form thiamine monophosphate (TMP).</text>
</comment>
<gene>
    <name evidence="9 13" type="primary">thiE</name>
    <name evidence="13" type="ORF">SK3146_06491</name>
</gene>
<comment type="similarity">
    <text evidence="9 10">Belongs to the thiamine-phosphate synthase family.</text>
</comment>
<dbReference type="NCBIfam" id="TIGR00693">
    <property type="entry name" value="thiE"/>
    <property type="match status" value="1"/>
</dbReference>
<dbReference type="Gene3D" id="3.20.20.70">
    <property type="entry name" value="Aldolase class I"/>
    <property type="match status" value="1"/>
</dbReference>
<comment type="catalytic activity">
    <reaction evidence="8 9 10">
        <text>2-[(2R,5Z)-2-carboxy-4-methylthiazol-5(2H)-ylidene]ethyl phosphate + 4-amino-2-methyl-5-(diphosphooxymethyl)pyrimidine + 2 H(+) = thiamine phosphate + CO2 + diphosphate</text>
        <dbReference type="Rhea" id="RHEA:47844"/>
        <dbReference type="ChEBI" id="CHEBI:15378"/>
        <dbReference type="ChEBI" id="CHEBI:16526"/>
        <dbReference type="ChEBI" id="CHEBI:33019"/>
        <dbReference type="ChEBI" id="CHEBI:37575"/>
        <dbReference type="ChEBI" id="CHEBI:57841"/>
        <dbReference type="ChEBI" id="CHEBI:62899"/>
        <dbReference type="EC" id="2.5.1.3"/>
    </reaction>
</comment>
<feature type="binding site" evidence="9">
    <location>
        <begin position="139"/>
        <end position="141"/>
    </location>
    <ligand>
        <name>2-[(2R,5Z)-2-carboxy-4-methylthiazol-5(2H)-ylidene]ethyl phosphate</name>
        <dbReference type="ChEBI" id="CHEBI:62899"/>
    </ligand>
</feature>
<evidence type="ECO:0000256" key="10">
    <source>
        <dbReference type="RuleBase" id="RU003826"/>
    </source>
</evidence>
<protein>
    <recommendedName>
        <fullName evidence="9">Thiamine-phosphate synthase</fullName>
        <shortName evidence="9">TP synthase</shortName>
        <shortName evidence="9">TPS</shortName>
        <ecNumber evidence="9">2.5.1.3</ecNumber>
    </recommendedName>
    <alternativeName>
        <fullName evidence="9">Thiamine-phosphate pyrophosphorylase</fullName>
        <shortName evidence="9">TMP pyrophosphorylase</shortName>
        <shortName evidence="9">TMP-PPase</shortName>
    </alternativeName>
</protein>
<feature type="binding site" evidence="9">
    <location>
        <position position="170"/>
    </location>
    <ligand>
        <name>2-[(2R,5Z)-2-carboxy-4-methylthiazol-5(2H)-ylidene]ethyl phosphate</name>
        <dbReference type="ChEBI" id="CHEBI:62899"/>
    </ligand>
</feature>
<feature type="binding site" evidence="9">
    <location>
        <position position="75"/>
    </location>
    <ligand>
        <name>Mg(2+)</name>
        <dbReference type="ChEBI" id="CHEBI:18420"/>
    </ligand>
</feature>
<dbReference type="Pfam" id="PF02581">
    <property type="entry name" value="TMP-TENI"/>
    <property type="match status" value="1"/>
</dbReference>
<dbReference type="InterPro" id="IPR013785">
    <property type="entry name" value="Aldolase_TIM"/>
</dbReference>
<evidence type="ECO:0000259" key="12">
    <source>
        <dbReference type="Pfam" id="PF02581"/>
    </source>
</evidence>